<dbReference type="VEuPathDB" id="CryptoDB:Cvel_28850"/>
<accession>A0A0G4HLQ7</accession>
<gene>
    <name evidence="1" type="ORF">Cvel_28850</name>
</gene>
<sequence length="234" mass="25978">MDVATAAAEEVDTGVVPVGTVLAVLVSSRPAAALEEEDKQGEAEVDSEVVVVEVLSPGKGARVRPSRGSVITASNYMDTSKRIVWTCNSRVTEWVWLPTGKSDIAFLDTGASRSIFPEYYHKYVIWSEEINREINQAETGVKLKVHEDAFFRFPFTKKQTGLCMPVHHRAYLMRDRGDGSPSVEPLLRPHKLVLMETAADSWFTIIDAVFGELKEFCIDCPRGDPSCNIPYVVI</sequence>
<evidence type="ECO:0000313" key="1">
    <source>
        <dbReference type="EMBL" id="CEM45053.1"/>
    </source>
</evidence>
<reference evidence="1" key="1">
    <citation type="submission" date="2014-11" db="EMBL/GenBank/DDBJ databases">
        <authorList>
            <person name="Otto D Thomas"/>
            <person name="Naeem Raeece"/>
        </authorList>
    </citation>
    <scope>NUCLEOTIDE SEQUENCE</scope>
</reference>
<dbReference type="PhylomeDB" id="A0A0G4HLQ7"/>
<dbReference type="AlphaFoldDB" id="A0A0G4HLQ7"/>
<organism evidence="1">
    <name type="scientific">Chromera velia CCMP2878</name>
    <dbReference type="NCBI Taxonomy" id="1169474"/>
    <lineage>
        <taxon>Eukaryota</taxon>
        <taxon>Sar</taxon>
        <taxon>Alveolata</taxon>
        <taxon>Colpodellida</taxon>
        <taxon>Chromeraceae</taxon>
        <taxon>Chromera</taxon>
    </lineage>
</organism>
<protein>
    <submittedName>
        <fullName evidence="1">Uncharacterized protein</fullName>
    </submittedName>
</protein>
<name>A0A0G4HLQ7_9ALVE</name>
<dbReference type="EMBL" id="CDMZ01003086">
    <property type="protein sequence ID" value="CEM45053.1"/>
    <property type="molecule type" value="Genomic_DNA"/>
</dbReference>
<proteinExistence type="predicted"/>